<proteinExistence type="predicted"/>
<sequence>MQVALLRATACLQPQGHQGRGTTEQKGLQQQTREENRYAALEAELLQLLRRSRLQLENLEHKHDTDTTLGTKDHRSGRNGGILPSGECSIKSAASWASLLQNVHTLSMLQQQLQQELKRQQQQQREASAPAAAAAAIAAFIQEMQDRCDGSSKCNSGTKEALVMLLPKKRVYWQQQQQHRQLLLQLVDQVLADLELWAGEAPSDDEAAAPPIPVQAAVAVHPGGRQQLSTEERRRNLPLEEGTKREVFLQRSFKSMGTGVGAGTARAATPPACLDDTHVGEHLLDTASEMKQGALMFRERLQRDNILLQRTAATQEALQQQQRRGLDAAKKLLRFSFFSSLMPLVQLAIALAITLAMVSFILITPG</sequence>
<feature type="transmembrane region" description="Helical" evidence="2">
    <location>
        <begin position="341"/>
        <end position="363"/>
    </location>
</feature>
<name>U6M8V3_EIMMA</name>
<dbReference type="VEuPathDB" id="ToxoDB:EMWEY_00013710"/>
<dbReference type="OrthoDB" id="346656at2759"/>
<feature type="compositionally biased region" description="Basic and acidic residues" evidence="1">
    <location>
        <begin position="62"/>
        <end position="76"/>
    </location>
</feature>
<accession>U6M8V3</accession>
<feature type="compositionally biased region" description="Polar residues" evidence="1">
    <location>
        <begin position="20"/>
        <end position="31"/>
    </location>
</feature>
<keyword evidence="4" id="KW-1185">Reference proteome</keyword>
<dbReference type="EMBL" id="HG719467">
    <property type="protein sequence ID" value="CDJ58075.1"/>
    <property type="molecule type" value="Genomic_DNA"/>
</dbReference>
<evidence type="ECO:0000313" key="3">
    <source>
        <dbReference type="EMBL" id="CDJ58075.1"/>
    </source>
</evidence>
<reference evidence="3" key="1">
    <citation type="submission" date="2013-10" db="EMBL/GenBank/DDBJ databases">
        <title>Genomic analysis of the causative agents of coccidiosis in chickens.</title>
        <authorList>
            <person name="Reid A.J."/>
            <person name="Blake D."/>
            <person name="Billington K."/>
            <person name="Browne H."/>
            <person name="Dunn M."/>
            <person name="Hung S."/>
            <person name="Kawahara F."/>
            <person name="Miranda-Saavedra D."/>
            <person name="Mourier T."/>
            <person name="Nagra H."/>
            <person name="Otto T.D."/>
            <person name="Rawlings N."/>
            <person name="Sanchez A."/>
            <person name="Sanders M."/>
            <person name="Subramaniam C."/>
            <person name="Tay Y."/>
            <person name="Dear P."/>
            <person name="Doerig C."/>
            <person name="Gruber A."/>
            <person name="Parkinson J."/>
            <person name="Shirley M."/>
            <person name="Wan K.L."/>
            <person name="Berriman M."/>
            <person name="Tomley F."/>
            <person name="Pain A."/>
        </authorList>
    </citation>
    <scope>NUCLEOTIDE SEQUENCE [LARGE SCALE GENOMIC DNA]</scope>
    <source>
        <strain evidence="3">Weybridge</strain>
    </source>
</reference>
<dbReference type="Proteomes" id="UP000030763">
    <property type="component" value="Unassembled WGS sequence"/>
</dbReference>
<organism evidence="3 4">
    <name type="scientific">Eimeria maxima</name>
    <name type="common">Coccidian parasite</name>
    <dbReference type="NCBI Taxonomy" id="5804"/>
    <lineage>
        <taxon>Eukaryota</taxon>
        <taxon>Sar</taxon>
        <taxon>Alveolata</taxon>
        <taxon>Apicomplexa</taxon>
        <taxon>Conoidasida</taxon>
        <taxon>Coccidia</taxon>
        <taxon>Eucoccidiorida</taxon>
        <taxon>Eimeriorina</taxon>
        <taxon>Eimeriidae</taxon>
        <taxon>Eimeria</taxon>
    </lineage>
</organism>
<feature type="region of interest" description="Disordered" evidence="1">
    <location>
        <begin position="15"/>
        <end position="34"/>
    </location>
</feature>
<dbReference type="RefSeq" id="XP_013334723.1">
    <property type="nucleotide sequence ID" value="XM_013479269.1"/>
</dbReference>
<keyword evidence="2" id="KW-0812">Transmembrane</keyword>
<dbReference type="AlphaFoldDB" id="U6M8V3"/>
<evidence type="ECO:0000313" key="4">
    <source>
        <dbReference type="Proteomes" id="UP000030763"/>
    </source>
</evidence>
<keyword evidence="2" id="KW-1133">Transmembrane helix</keyword>
<evidence type="ECO:0000256" key="2">
    <source>
        <dbReference type="SAM" id="Phobius"/>
    </source>
</evidence>
<gene>
    <name evidence="3" type="ORF">EMWEY_00013710</name>
</gene>
<dbReference type="GeneID" id="25335357"/>
<reference evidence="3" key="2">
    <citation type="submission" date="2013-10" db="EMBL/GenBank/DDBJ databases">
        <authorList>
            <person name="Aslett M."/>
        </authorList>
    </citation>
    <scope>NUCLEOTIDE SEQUENCE [LARGE SCALE GENOMIC DNA]</scope>
    <source>
        <strain evidence="3">Weybridge</strain>
    </source>
</reference>
<dbReference type="OMA" id="PKKRVYW"/>
<feature type="region of interest" description="Disordered" evidence="1">
    <location>
        <begin position="62"/>
        <end position="83"/>
    </location>
</feature>
<evidence type="ECO:0000256" key="1">
    <source>
        <dbReference type="SAM" id="MobiDB-lite"/>
    </source>
</evidence>
<protein>
    <submittedName>
        <fullName evidence="3">Uncharacterized protein</fullName>
    </submittedName>
</protein>
<keyword evidence="2" id="KW-0472">Membrane</keyword>